<dbReference type="InterPro" id="IPR015943">
    <property type="entry name" value="WD40/YVTN_repeat-like_dom_sf"/>
</dbReference>
<dbReference type="GeneID" id="26307295"/>
<name>A0A081CNJ8_PSEA2</name>
<dbReference type="SMART" id="SM00320">
    <property type="entry name" value="WD40"/>
    <property type="match status" value="3"/>
</dbReference>
<dbReference type="InterPro" id="IPR051150">
    <property type="entry name" value="SWT21/TCAB1_mRNA_Telomere"/>
</dbReference>
<dbReference type="SUPFAM" id="SSF50978">
    <property type="entry name" value="WD40 repeat-like"/>
    <property type="match status" value="1"/>
</dbReference>
<dbReference type="EMBL" id="DF830123">
    <property type="protein sequence ID" value="GAK68244.1"/>
    <property type="molecule type" value="Genomic_DNA"/>
</dbReference>
<dbReference type="RefSeq" id="XP_014653552.1">
    <property type="nucleotide sequence ID" value="XM_014798066.1"/>
</dbReference>
<keyword evidence="2" id="KW-1185">Reference proteome</keyword>
<evidence type="ECO:0000313" key="1">
    <source>
        <dbReference type="EMBL" id="GAK68244.1"/>
    </source>
</evidence>
<dbReference type="OrthoDB" id="239865at2759"/>
<gene>
    <name evidence="1" type="ORF">PAN0_056d6483</name>
</gene>
<accession>A0A081CNJ8</accession>
<dbReference type="InterPro" id="IPR036322">
    <property type="entry name" value="WD40_repeat_dom_sf"/>
</dbReference>
<sequence length="536" mass="57971">MLADAESPSEGSRTIAAIESEYPTPPELSIAAWRRRISEQTEVSSPHLLARLDRPALHASSPAEGPRPSSSERPRCDFYRRASWAPDGSVLLAITESQRNHILGCYPSKADDPRPSTNVDGCRGAVELLGETKGPSPLLDAIWYPVPALDSAHGTAEEHGTGQTEAAAVGATPTMTWCFAESHRDLPTRLTASSTGEARASYSIMNHVERFVGPHALAFSPDLSRLYCGLWSALAAFPLSRPGLNTHSSLPLVAGKRSRGGQRGIISALTTAPDPANPAHDLVAAATFSGSVGIYDFDPTAFPEPAEHTARHDEDMLAQTSCLAGWSEIEGDGITQLRFHPLTPYVLFVASRRSNHIYVYDIRYLMGDSARWNFRPLSQPAPGVRSAHLLAKLHRPAGASAQRLYFDIDWAGRWLASGDDEGAIHLWRIDTGRFSDSDDAAGQAEIKPDLSWMAHQDAVGSVSFHPHQPWLASVSGSRHWPEDGESGSSESDRDSSNSDSGVASDSSAGSGRLRAWQTRDSSLKIWDFSDPDVQAI</sequence>
<protein>
    <submittedName>
        <fullName evidence="1">Guanyl nucleotide binding protein</fullName>
    </submittedName>
</protein>
<dbReference type="Pfam" id="PF00400">
    <property type="entry name" value="WD40"/>
    <property type="match status" value="1"/>
</dbReference>
<dbReference type="HOGENOM" id="CLU_022731_3_1_1"/>
<dbReference type="Gene3D" id="2.130.10.10">
    <property type="entry name" value="YVTN repeat-like/Quinoprotein amine dehydrogenase"/>
    <property type="match status" value="1"/>
</dbReference>
<dbReference type="PANTHER" id="PTHR13211">
    <property type="entry name" value="TELOMERASE CAJAL BODY PROTEIN 1"/>
    <property type="match status" value="1"/>
</dbReference>
<dbReference type="PANTHER" id="PTHR13211:SF0">
    <property type="entry name" value="TELOMERASE CAJAL BODY PROTEIN 1"/>
    <property type="match status" value="1"/>
</dbReference>
<reference evidence="2" key="1">
    <citation type="journal article" date="2014" name="Genome Announc.">
        <title>Draft Genome Sequence of the Yeast Pseudozyma antarctica Type Strain JCM10317, a Producer of the Glycolipid Biosurfactants, Mannosylerythritol Lipids.</title>
        <authorList>
            <person name="Saika A."/>
            <person name="Koike H."/>
            <person name="Hori T."/>
            <person name="Fukuoka T."/>
            <person name="Sato S."/>
            <person name="Habe H."/>
            <person name="Kitamoto D."/>
            <person name="Morita T."/>
        </authorList>
    </citation>
    <scope>NUCLEOTIDE SEQUENCE [LARGE SCALE GENOMIC DNA]</scope>
    <source>
        <strain evidence="2">JCM 10317</strain>
    </source>
</reference>
<evidence type="ECO:0000313" key="2">
    <source>
        <dbReference type="Proteomes" id="UP000053758"/>
    </source>
</evidence>
<dbReference type="InterPro" id="IPR001680">
    <property type="entry name" value="WD40_rpt"/>
</dbReference>
<organism evidence="1 2">
    <name type="scientific">Pseudozyma antarctica</name>
    <name type="common">Yeast</name>
    <name type="synonym">Candida antarctica</name>
    <dbReference type="NCBI Taxonomy" id="84753"/>
    <lineage>
        <taxon>Eukaryota</taxon>
        <taxon>Fungi</taxon>
        <taxon>Dikarya</taxon>
        <taxon>Basidiomycota</taxon>
        <taxon>Ustilaginomycotina</taxon>
        <taxon>Ustilaginomycetes</taxon>
        <taxon>Ustilaginales</taxon>
        <taxon>Ustilaginaceae</taxon>
        <taxon>Moesziomyces</taxon>
    </lineage>
</organism>
<dbReference type="AlphaFoldDB" id="A0A081CNJ8"/>
<dbReference type="Proteomes" id="UP000053758">
    <property type="component" value="Unassembled WGS sequence"/>
</dbReference>
<proteinExistence type="predicted"/>